<dbReference type="InterPro" id="IPR036388">
    <property type="entry name" value="WH-like_DNA-bd_sf"/>
</dbReference>
<dbReference type="PATRIC" id="fig|1423776.4.peg.2038"/>
<dbReference type="PIRSF" id="PIRSF019455">
    <property type="entry name" value="CopR_AtkY"/>
    <property type="match status" value="1"/>
</dbReference>
<dbReference type="NCBIfam" id="TIGR02698">
    <property type="entry name" value="CopY_TcrY"/>
    <property type="match status" value="1"/>
</dbReference>
<dbReference type="Pfam" id="PF03965">
    <property type="entry name" value="Penicillinase_R"/>
    <property type="match status" value="1"/>
</dbReference>
<dbReference type="GO" id="GO:0003677">
    <property type="term" value="F:DNA binding"/>
    <property type="evidence" value="ECO:0007669"/>
    <property type="project" value="UniProtKB-KW"/>
</dbReference>
<dbReference type="Proteomes" id="UP000051160">
    <property type="component" value="Unassembled WGS sequence"/>
</dbReference>
<proteinExistence type="inferred from homology"/>
<sequence length="146" mass="16532">MSEALQNNIAEITPSEWELMRIVWTKGEIFSRELIDLLQAKRQWSDSTVKTLLRRLVNKGLLVTEKQERRFLYKATISETEAMNGSAEQLFDHLCAMKKGKTLLDLVDHVTLTQDDIAKLQKALAEKAQGAPESVQCDCLPGDCHC</sequence>
<dbReference type="SUPFAM" id="SSF46785">
    <property type="entry name" value="Winged helix' DNA-binding domain"/>
    <property type="match status" value="1"/>
</dbReference>
<accession>A0A0R1LMY9</accession>
<gene>
    <name evidence="5" type="ORF">FD04_GL002012</name>
</gene>
<evidence type="ECO:0000256" key="1">
    <source>
        <dbReference type="ARBA" id="ARBA00011046"/>
    </source>
</evidence>
<comment type="similarity">
    <text evidence="1">Belongs to the BlaI transcriptional regulatory family.</text>
</comment>
<protein>
    <submittedName>
        <fullName evidence="5">Negative regulator of copper transport operon, AtkY</fullName>
    </submittedName>
</protein>
<name>A0A0R1LMY9_9LACO</name>
<dbReference type="EMBL" id="AZEE01000030">
    <property type="protein sequence ID" value="KRK97151.1"/>
    <property type="molecule type" value="Genomic_DNA"/>
</dbReference>
<dbReference type="AlphaFoldDB" id="A0A0R1LMY9"/>
<evidence type="ECO:0000256" key="4">
    <source>
        <dbReference type="ARBA" id="ARBA00023163"/>
    </source>
</evidence>
<dbReference type="RefSeq" id="WP_056948940.1">
    <property type="nucleotide sequence ID" value="NZ_AZEE01000030.1"/>
</dbReference>
<organism evidence="5 6">
    <name type="scientific">Secundilactobacillus odoratitofui DSM 19909 = JCM 15043</name>
    <dbReference type="NCBI Taxonomy" id="1423776"/>
    <lineage>
        <taxon>Bacteria</taxon>
        <taxon>Bacillati</taxon>
        <taxon>Bacillota</taxon>
        <taxon>Bacilli</taxon>
        <taxon>Lactobacillales</taxon>
        <taxon>Lactobacillaceae</taxon>
        <taxon>Secundilactobacillus</taxon>
    </lineage>
</organism>
<keyword evidence="4" id="KW-0804">Transcription</keyword>
<comment type="caution">
    <text evidence="5">The sequence shown here is derived from an EMBL/GenBank/DDBJ whole genome shotgun (WGS) entry which is preliminary data.</text>
</comment>
<dbReference type="InterPro" id="IPR005650">
    <property type="entry name" value="BlaI_family"/>
</dbReference>
<evidence type="ECO:0000313" key="5">
    <source>
        <dbReference type="EMBL" id="KRK97151.1"/>
    </source>
</evidence>
<evidence type="ECO:0000313" key="6">
    <source>
        <dbReference type="Proteomes" id="UP000051160"/>
    </source>
</evidence>
<dbReference type="InterPro" id="IPR036390">
    <property type="entry name" value="WH_DNA-bd_sf"/>
</dbReference>
<dbReference type="OrthoDB" id="1849040at2"/>
<dbReference type="InterPro" id="IPR014071">
    <property type="entry name" value="Cu_transp_CopY/TcrY"/>
</dbReference>
<dbReference type="GO" id="GO:0045892">
    <property type="term" value="P:negative regulation of DNA-templated transcription"/>
    <property type="evidence" value="ECO:0007669"/>
    <property type="project" value="InterPro"/>
</dbReference>
<evidence type="ECO:0000256" key="3">
    <source>
        <dbReference type="ARBA" id="ARBA00023125"/>
    </source>
</evidence>
<dbReference type="Gene3D" id="1.10.10.10">
    <property type="entry name" value="Winged helix-like DNA-binding domain superfamily/Winged helix DNA-binding domain"/>
    <property type="match status" value="1"/>
</dbReference>
<dbReference type="STRING" id="1423776.FD04_GL002012"/>
<keyword evidence="3" id="KW-0238">DNA-binding</keyword>
<evidence type="ECO:0000256" key="2">
    <source>
        <dbReference type="ARBA" id="ARBA00023015"/>
    </source>
</evidence>
<keyword evidence="2" id="KW-0805">Transcription regulation</keyword>
<keyword evidence="6" id="KW-1185">Reference proteome</keyword>
<reference evidence="5 6" key="1">
    <citation type="journal article" date="2015" name="Genome Announc.">
        <title>Expanding the biotechnology potential of lactobacilli through comparative genomics of 213 strains and associated genera.</title>
        <authorList>
            <person name="Sun Z."/>
            <person name="Harris H.M."/>
            <person name="McCann A."/>
            <person name="Guo C."/>
            <person name="Argimon S."/>
            <person name="Zhang W."/>
            <person name="Yang X."/>
            <person name="Jeffery I.B."/>
            <person name="Cooney J.C."/>
            <person name="Kagawa T.F."/>
            <person name="Liu W."/>
            <person name="Song Y."/>
            <person name="Salvetti E."/>
            <person name="Wrobel A."/>
            <person name="Rasinkangas P."/>
            <person name="Parkhill J."/>
            <person name="Rea M.C."/>
            <person name="O'Sullivan O."/>
            <person name="Ritari J."/>
            <person name="Douillard F.P."/>
            <person name="Paul Ross R."/>
            <person name="Yang R."/>
            <person name="Briner A.E."/>
            <person name="Felis G.E."/>
            <person name="de Vos W.M."/>
            <person name="Barrangou R."/>
            <person name="Klaenhammer T.R."/>
            <person name="Caufield P.W."/>
            <person name="Cui Y."/>
            <person name="Zhang H."/>
            <person name="O'Toole P.W."/>
        </authorList>
    </citation>
    <scope>NUCLEOTIDE SEQUENCE [LARGE SCALE GENOMIC DNA]</scope>
    <source>
        <strain evidence="5 6">DSM 19909</strain>
    </source>
</reference>